<dbReference type="Pfam" id="PF01029">
    <property type="entry name" value="NusB"/>
    <property type="match status" value="1"/>
</dbReference>
<evidence type="ECO:0000256" key="6">
    <source>
        <dbReference type="HAMAP-Rule" id="MF_00073"/>
    </source>
</evidence>
<dbReference type="PANTHER" id="PTHR11078">
    <property type="entry name" value="N UTILIZATION SUBSTANCE PROTEIN B-RELATED"/>
    <property type="match status" value="1"/>
</dbReference>
<evidence type="ECO:0000256" key="4">
    <source>
        <dbReference type="ARBA" id="ARBA00023015"/>
    </source>
</evidence>
<evidence type="ECO:0000256" key="3">
    <source>
        <dbReference type="ARBA" id="ARBA00022884"/>
    </source>
</evidence>
<proteinExistence type="inferred from homology"/>
<dbReference type="RefSeq" id="WP_137997365.1">
    <property type="nucleotide sequence ID" value="NZ_SJDU01000019.1"/>
</dbReference>
<dbReference type="InterPro" id="IPR006027">
    <property type="entry name" value="NusB_RsmB_TIM44"/>
</dbReference>
<dbReference type="InterPro" id="IPR035926">
    <property type="entry name" value="NusB-like_sf"/>
</dbReference>
<evidence type="ECO:0000313" key="8">
    <source>
        <dbReference type="EMBL" id="TKZ36173.1"/>
    </source>
</evidence>
<protein>
    <recommendedName>
        <fullName evidence="6">Transcription antitermination protein NusB</fullName>
    </recommendedName>
    <alternativeName>
        <fullName evidence="6">Antitermination factor NusB</fullName>
    </alternativeName>
</protein>
<accession>A0ABY2TUP6</accession>
<evidence type="ECO:0000259" key="7">
    <source>
        <dbReference type="Pfam" id="PF01029"/>
    </source>
</evidence>
<keyword evidence="2 6" id="KW-0889">Transcription antitermination</keyword>
<keyword evidence="5 6" id="KW-0804">Transcription</keyword>
<comment type="similarity">
    <text evidence="1 6">Belongs to the NusB family.</text>
</comment>
<keyword evidence="9" id="KW-1185">Reference proteome</keyword>
<sequence length="178" mass="20809">MPNNLNNIEETTETIEPKKALKKKVLVKSKDKVKDLDLSNYGYRTQARIYAVMSLYAYEMNKGEMNIEDVLYFDYDDKNINDSVKKFAKELIEGTINNLERIDGIIEKYSKNWDIKRIQYVDKSILRMSIYSLIYLKEKISKPIIINEAVEIAKIFGDKDSYKFINGILDGIQEEDIL</sequence>
<dbReference type="NCBIfam" id="TIGR01951">
    <property type="entry name" value="nusB"/>
    <property type="match status" value="1"/>
</dbReference>
<keyword evidence="3 6" id="KW-0694">RNA-binding</keyword>
<evidence type="ECO:0000256" key="5">
    <source>
        <dbReference type="ARBA" id="ARBA00023163"/>
    </source>
</evidence>
<comment type="caution">
    <text evidence="8">The sequence shown here is derived from an EMBL/GenBank/DDBJ whole genome shotgun (WGS) entry which is preliminary data.</text>
</comment>
<evidence type="ECO:0000256" key="1">
    <source>
        <dbReference type="ARBA" id="ARBA00005952"/>
    </source>
</evidence>
<dbReference type="Proteomes" id="UP000310168">
    <property type="component" value="Unassembled WGS sequence"/>
</dbReference>
<evidence type="ECO:0000256" key="2">
    <source>
        <dbReference type="ARBA" id="ARBA00022814"/>
    </source>
</evidence>
<name>A0ABY2TUP6_9SPIR</name>
<dbReference type="Gene3D" id="1.10.940.10">
    <property type="entry name" value="NusB-like"/>
    <property type="match status" value="1"/>
</dbReference>
<evidence type="ECO:0000313" key="9">
    <source>
        <dbReference type="Proteomes" id="UP000310168"/>
    </source>
</evidence>
<reference evidence="8 9" key="1">
    <citation type="journal article" date="2019" name="Anaerobe">
        <title>Brachyspira catarrhinii sp. nov., an anaerobic intestinal spirochaete isolated from vervet monkeys may have been misidentified as Brachyspira aalborgi in previous studies.</title>
        <authorList>
            <person name="Phillips N.D."/>
            <person name="La T."/>
            <person name="Hampson D.J."/>
        </authorList>
    </citation>
    <scope>NUCLEOTIDE SEQUENCE [LARGE SCALE GENOMIC DNA]</scope>
    <source>
        <strain evidence="8 9">Z12</strain>
    </source>
</reference>
<gene>
    <name evidence="6 8" type="primary">nusB</name>
    <name evidence="8" type="ORF">EZH24_01475</name>
</gene>
<comment type="function">
    <text evidence="6">Involved in transcription antitermination. Required for transcription of ribosomal RNA (rRNA) genes. Binds specifically to the boxA antiterminator sequence of the ribosomal RNA (rrn) operons.</text>
</comment>
<dbReference type="HAMAP" id="MF_00073">
    <property type="entry name" value="NusB"/>
    <property type="match status" value="1"/>
</dbReference>
<keyword evidence="4 6" id="KW-0805">Transcription regulation</keyword>
<dbReference type="SUPFAM" id="SSF48013">
    <property type="entry name" value="NusB-like"/>
    <property type="match status" value="1"/>
</dbReference>
<feature type="domain" description="NusB/RsmB/TIM44" evidence="7">
    <location>
        <begin position="46"/>
        <end position="173"/>
    </location>
</feature>
<dbReference type="EMBL" id="SJDU01000019">
    <property type="protein sequence ID" value="TKZ36173.1"/>
    <property type="molecule type" value="Genomic_DNA"/>
</dbReference>
<organism evidence="8 9">
    <name type="scientific">Brachyspira catarrhinii</name>
    <dbReference type="NCBI Taxonomy" id="2528966"/>
    <lineage>
        <taxon>Bacteria</taxon>
        <taxon>Pseudomonadati</taxon>
        <taxon>Spirochaetota</taxon>
        <taxon>Spirochaetia</taxon>
        <taxon>Brachyspirales</taxon>
        <taxon>Brachyspiraceae</taxon>
        <taxon>Brachyspira</taxon>
    </lineage>
</organism>
<dbReference type="InterPro" id="IPR011605">
    <property type="entry name" value="NusB_fam"/>
</dbReference>
<dbReference type="CDD" id="cd00619">
    <property type="entry name" value="Terminator_NusB"/>
    <property type="match status" value="1"/>
</dbReference>
<dbReference type="PANTHER" id="PTHR11078:SF3">
    <property type="entry name" value="ANTITERMINATION NUSB DOMAIN-CONTAINING PROTEIN"/>
    <property type="match status" value="1"/>
</dbReference>